<keyword evidence="3" id="KW-1185">Reference proteome</keyword>
<comment type="caution">
    <text evidence="2">The sequence shown here is derived from an EMBL/GenBank/DDBJ whole genome shotgun (WGS) entry which is preliminary data.</text>
</comment>
<evidence type="ECO:0000313" key="3">
    <source>
        <dbReference type="Proteomes" id="UP000735302"/>
    </source>
</evidence>
<dbReference type="Proteomes" id="UP000735302">
    <property type="component" value="Unassembled WGS sequence"/>
</dbReference>
<feature type="region of interest" description="Disordered" evidence="1">
    <location>
        <begin position="1"/>
        <end position="72"/>
    </location>
</feature>
<proteinExistence type="predicted"/>
<protein>
    <submittedName>
        <fullName evidence="2">Uncharacterized protein</fullName>
    </submittedName>
</protein>
<dbReference type="EMBL" id="BLXT01000208">
    <property type="protein sequence ID" value="GFN75020.1"/>
    <property type="molecule type" value="Genomic_DNA"/>
</dbReference>
<evidence type="ECO:0000256" key="1">
    <source>
        <dbReference type="SAM" id="MobiDB-lite"/>
    </source>
</evidence>
<feature type="compositionally biased region" description="Polar residues" evidence="1">
    <location>
        <begin position="51"/>
        <end position="72"/>
    </location>
</feature>
<evidence type="ECO:0000313" key="2">
    <source>
        <dbReference type="EMBL" id="GFN75020.1"/>
    </source>
</evidence>
<gene>
    <name evidence="2" type="ORF">PoB_000152600</name>
</gene>
<dbReference type="AlphaFoldDB" id="A0AAV3X2A0"/>
<feature type="compositionally biased region" description="Basic and acidic residues" evidence="1">
    <location>
        <begin position="9"/>
        <end position="24"/>
    </location>
</feature>
<organism evidence="2 3">
    <name type="scientific">Plakobranchus ocellatus</name>
    <dbReference type="NCBI Taxonomy" id="259542"/>
    <lineage>
        <taxon>Eukaryota</taxon>
        <taxon>Metazoa</taxon>
        <taxon>Spiralia</taxon>
        <taxon>Lophotrochozoa</taxon>
        <taxon>Mollusca</taxon>
        <taxon>Gastropoda</taxon>
        <taxon>Heterobranchia</taxon>
        <taxon>Euthyneura</taxon>
        <taxon>Panpulmonata</taxon>
        <taxon>Sacoglossa</taxon>
        <taxon>Placobranchoidea</taxon>
        <taxon>Plakobranchidae</taxon>
        <taxon>Plakobranchus</taxon>
    </lineage>
</organism>
<name>A0AAV3X2A0_9GAST</name>
<feature type="compositionally biased region" description="Polar residues" evidence="1">
    <location>
        <begin position="25"/>
        <end position="35"/>
    </location>
</feature>
<sequence length="128" mass="14310">MAWICSTQDENKKNYRDGYERDQSVNKQHSYSNADDYNDGYSDGKKYDQSDGYTDNINFSNKNSDASQSQYSTVDGYQDGVAKVKSAVSGRKVNPYTGVKDSAKAGLSQDADYKPFDVNGPVSFFNFQ</sequence>
<accession>A0AAV3X2A0</accession>
<reference evidence="2 3" key="1">
    <citation type="journal article" date="2021" name="Elife">
        <title>Chloroplast acquisition without the gene transfer in kleptoplastic sea slugs, Plakobranchus ocellatus.</title>
        <authorList>
            <person name="Maeda T."/>
            <person name="Takahashi S."/>
            <person name="Yoshida T."/>
            <person name="Shimamura S."/>
            <person name="Takaki Y."/>
            <person name="Nagai Y."/>
            <person name="Toyoda A."/>
            <person name="Suzuki Y."/>
            <person name="Arimoto A."/>
            <person name="Ishii H."/>
            <person name="Satoh N."/>
            <person name="Nishiyama T."/>
            <person name="Hasebe M."/>
            <person name="Maruyama T."/>
            <person name="Minagawa J."/>
            <person name="Obokata J."/>
            <person name="Shigenobu S."/>
        </authorList>
    </citation>
    <scope>NUCLEOTIDE SEQUENCE [LARGE SCALE GENOMIC DNA]</scope>
</reference>